<name>A0ABP9N2D4_9GAMM</name>
<evidence type="ECO:0000256" key="4">
    <source>
        <dbReference type="ARBA" id="ARBA00023163"/>
    </source>
</evidence>
<protein>
    <submittedName>
        <fullName evidence="6">LysR family transcriptional regulator</fullName>
    </submittedName>
</protein>
<organism evidence="6 7">
    <name type="scientific">Orbus sasakiae</name>
    <dbReference type="NCBI Taxonomy" id="1078475"/>
    <lineage>
        <taxon>Bacteria</taxon>
        <taxon>Pseudomonadati</taxon>
        <taxon>Pseudomonadota</taxon>
        <taxon>Gammaproteobacteria</taxon>
        <taxon>Orbales</taxon>
        <taxon>Orbaceae</taxon>
        <taxon>Orbus</taxon>
    </lineage>
</organism>
<proteinExistence type="inferred from homology"/>
<keyword evidence="3" id="KW-0238">DNA-binding</keyword>
<dbReference type="InterPro" id="IPR005119">
    <property type="entry name" value="LysR_subst-bd"/>
</dbReference>
<evidence type="ECO:0000256" key="2">
    <source>
        <dbReference type="ARBA" id="ARBA00023015"/>
    </source>
</evidence>
<dbReference type="PRINTS" id="PR00039">
    <property type="entry name" value="HTHLYSR"/>
</dbReference>
<dbReference type="SUPFAM" id="SSF53850">
    <property type="entry name" value="Periplasmic binding protein-like II"/>
    <property type="match status" value="1"/>
</dbReference>
<reference evidence="7" key="1">
    <citation type="journal article" date="2019" name="Int. J. Syst. Evol. Microbiol.">
        <title>The Global Catalogue of Microorganisms (GCM) 10K type strain sequencing project: providing services to taxonomists for standard genome sequencing and annotation.</title>
        <authorList>
            <consortium name="The Broad Institute Genomics Platform"/>
            <consortium name="The Broad Institute Genome Sequencing Center for Infectious Disease"/>
            <person name="Wu L."/>
            <person name="Ma J."/>
        </authorList>
    </citation>
    <scope>NUCLEOTIDE SEQUENCE [LARGE SCALE GENOMIC DNA]</scope>
    <source>
        <strain evidence="7">JCM 18050</strain>
    </source>
</reference>
<feature type="domain" description="HTH lysR-type" evidence="5">
    <location>
        <begin position="1"/>
        <end position="59"/>
    </location>
</feature>
<dbReference type="InterPro" id="IPR036390">
    <property type="entry name" value="WH_DNA-bd_sf"/>
</dbReference>
<dbReference type="PROSITE" id="PS50931">
    <property type="entry name" value="HTH_LYSR"/>
    <property type="match status" value="1"/>
</dbReference>
<gene>
    <name evidence="6" type="ORF">GCM10023211_08090</name>
</gene>
<dbReference type="PANTHER" id="PTHR30419">
    <property type="entry name" value="HTH-TYPE TRANSCRIPTIONAL REGULATOR YBHD"/>
    <property type="match status" value="1"/>
</dbReference>
<evidence type="ECO:0000256" key="1">
    <source>
        <dbReference type="ARBA" id="ARBA00009437"/>
    </source>
</evidence>
<dbReference type="Gene3D" id="1.10.10.10">
    <property type="entry name" value="Winged helix-like DNA-binding domain superfamily/Winged helix DNA-binding domain"/>
    <property type="match status" value="1"/>
</dbReference>
<accession>A0ABP9N2D4</accession>
<keyword evidence="7" id="KW-1185">Reference proteome</keyword>
<sequence length="305" mass="35582">MEIRQLDYFIEVVKSHFNLSLAAKKLYISQPALSQFIKSFEANEGIELFERYKGRLQGLTPAGEIFYDNAKKILTQYNTMLTEIREDSGKLKGKVRIGIPPLILGVVFADVIAQLIIHHPDIEFEIIEKGAYELSKMFIVDELDFAILLDPTNINPDIIDEHLLQQDELSAFMNHHHPLAKKQKLEWADLNNQLMAILDPSFIIQHKLQKQFDEYGITPKISAMSSSWDFLMLVAKNSDFITVLPSPVHDFYLDKNIIEKHFNQPISWKVLLCRPKKEHYNRIDQYVFEYILDYFKKGKEKQHND</sequence>
<dbReference type="CDD" id="cd05466">
    <property type="entry name" value="PBP2_LTTR_substrate"/>
    <property type="match status" value="1"/>
</dbReference>
<evidence type="ECO:0000256" key="3">
    <source>
        <dbReference type="ARBA" id="ARBA00023125"/>
    </source>
</evidence>
<dbReference type="Pfam" id="PF00126">
    <property type="entry name" value="HTH_1"/>
    <property type="match status" value="1"/>
</dbReference>
<dbReference type="InterPro" id="IPR036388">
    <property type="entry name" value="WH-like_DNA-bd_sf"/>
</dbReference>
<evidence type="ECO:0000313" key="7">
    <source>
        <dbReference type="Proteomes" id="UP001500171"/>
    </source>
</evidence>
<comment type="caution">
    <text evidence="6">The sequence shown here is derived from an EMBL/GenBank/DDBJ whole genome shotgun (WGS) entry which is preliminary data.</text>
</comment>
<dbReference type="RefSeq" id="WP_345489076.1">
    <property type="nucleotide sequence ID" value="NZ_BAABHY010000001.1"/>
</dbReference>
<dbReference type="InterPro" id="IPR050950">
    <property type="entry name" value="HTH-type_LysR_regulators"/>
</dbReference>
<dbReference type="Proteomes" id="UP001500171">
    <property type="component" value="Unassembled WGS sequence"/>
</dbReference>
<keyword evidence="2" id="KW-0805">Transcription regulation</keyword>
<evidence type="ECO:0000259" key="5">
    <source>
        <dbReference type="PROSITE" id="PS50931"/>
    </source>
</evidence>
<dbReference type="SUPFAM" id="SSF46785">
    <property type="entry name" value="Winged helix' DNA-binding domain"/>
    <property type="match status" value="1"/>
</dbReference>
<dbReference type="Gene3D" id="3.40.190.290">
    <property type="match status" value="1"/>
</dbReference>
<keyword evidence="4" id="KW-0804">Transcription</keyword>
<evidence type="ECO:0000313" key="6">
    <source>
        <dbReference type="EMBL" id="GAA5107224.1"/>
    </source>
</evidence>
<dbReference type="EMBL" id="BAABHY010000001">
    <property type="protein sequence ID" value="GAA5107224.1"/>
    <property type="molecule type" value="Genomic_DNA"/>
</dbReference>
<comment type="similarity">
    <text evidence="1">Belongs to the LysR transcriptional regulatory family.</text>
</comment>
<dbReference type="InterPro" id="IPR000847">
    <property type="entry name" value="LysR_HTH_N"/>
</dbReference>
<dbReference type="Pfam" id="PF03466">
    <property type="entry name" value="LysR_substrate"/>
    <property type="match status" value="1"/>
</dbReference>
<dbReference type="PANTHER" id="PTHR30419:SF8">
    <property type="entry name" value="NITROGEN ASSIMILATION TRANSCRIPTIONAL ACTIVATOR-RELATED"/>
    <property type="match status" value="1"/>
</dbReference>